<comment type="caution">
    <text evidence="2">The sequence shown here is derived from an EMBL/GenBank/DDBJ whole genome shotgun (WGS) entry which is preliminary data.</text>
</comment>
<evidence type="ECO:0000256" key="1">
    <source>
        <dbReference type="SAM" id="SignalP"/>
    </source>
</evidence>
<name>A0A7Y4EGG3_9VIBR</name>
<gene>
    <name evidence="2" type="ORF">F0225_19215</name>
</gene>
<dbReference type="Proteomes" id="UP000565719">
    <property type="component" value="Unassembled WGS sequence"/>
</dbReference>
<reference evidence="2 3" key="1">
    <citation type="submission" date="2019-09" db="EMBL/GenBank/DDBJ databases">
        <title>Draft genome sequencing and comparative genomics of hatchery-associated Vibrios.</title>
        <authorList>
            <person name="Kehlet-Delgado H."/>
            <person name="Mueller R.S."/>
        </authorList>
    </citation>
    <scope>NUCLEOTIDE SEQUENCE [LARGE SCALE GENOMIC DNA]</scope>
    <source>
        <strain evidence="2 3">99-46-Y</strain>
    </source>
</reference>
<dbReference type="EMBL" id="VTXC01000108">
    <property type="protein sequence ID" value="NOH73443.1"/>
    <property type="molecule type" value="Genomic_DNA"/>
</dbReference>
<protein>
    <submittedName>
        <fullName evidence="2">Uncharacterized protein</fullName>
    </submittedName>
</protein>
<dbReference type="AlphaFoldDB" id="A0A7Y4EGG3"/>
<evidence type="ECO:0000313" key="3">
    <source>
        <dbReference type="Proteomes" id="UP000565719"/>
    </source>
</evidence>
<organism evidence="2 3">
    <name type="scientific">Vibrio pectenicida</name>
    <dbReference type="NCBI Taxonomy" id="62763"/>
    <lineage>
        <taxon>Bacteria</taxon>
        <taxon>Pseudomonadati</taxon>
        <taxon>Pseudomonadota</taxon>
        <taxon>Gammaproteobacteria</taxon>
        <taxon>Vibrionales</taxon>
        <taxon>Vibrionaceae</taxon>
        <taxon>Vibrio</taxon>
    </lineage>
</organism>
<accession>A0A7Y4EGG3</accession>
<dbReference type="RefSeq" id="WP_171362384.1">
    <property type="nucleotide sequence ID" value="NZ_VTXC01000108.1"/>
</dbReference>
<feature type="signal peptide" evidence="1">
    <location>
        <begin position="1"/>
        <end position="18"/>
    </location>
</feature>
<sequence>MKKLILIAGLPFSQLTLANDVENLFKTSMSYYRNATFCMFYDKYNMDDDSYMASYYSISKSVQELEESMSWSKWGAKKVLDHIIIQEVVEQSSESEVAQLKNRCANISKHAIHLSAKSLRDEIDKLKESDEM</sequence>
<feature type="chain" id="PRO_5030513905" evidence="1">
    <location>
        <begin position="19"/>
        <end position="132"/>
    </location>
</feature>
<keyword evidence="1" id="KW-0732">Signal</keyword>
<proteinExistence type="predicted"/>
<evidence type="ECO:0000313" key="2">
    <source>
        <dbReference type="EMBL" id="NOH73443.1"/>
    </source>
</evidence>